<accession>A0A061S4M6</accession>
<dbReference type="FunFam" id="1.10.3430.10:FF:000006">
    <property type="entry name" value="Ammonium transporter"/>
    <property type="match status" value="1"/>
</dbReference>
<feature type="transmembrane region" description="Helical" evidence="8">
    <location>
        <begin position="444"/>
        <end position="465"/>
    </location>
</feature>
<reference evidence="10" key="1">
    <citation type="submission" date="2014-05" db="EMBL/GenBank/DDBJ databases">
        <title>The transcriptome of the halophilic microalga Tetraselmis sp. GSL018 isolated from the Great Salt Lake, Utah.</title>
        <authorList>
            <person name="Jinkerson R.E."/>
            <person name="D'Adamo S."/>
            <person name="Posewitz M.C."/>
        </authorList>
    </citation>
    <scope>NUCLEOTIDE SEQUENCE</scope>
    <source>
        <strain evidence="10">GSL018</strain>
    </source>
</reference>
<name>A0A061S4M6_9CHLO</name>
<dbReference type="AlphaFoldDB" id="A0A061S4M6"/>
<dbReference type="Pfam" id="PF00909">
    <property type="entry name" value="Ammonium_transp"/>
    <property type="match status" value="1"/>
</dbReference>
<feature type="transmembrane region" description="Helical" evidence="8">
    <location>
        <begin position="272"/>
        <end position="289"/>
    </location>
</feature>
<sequence length="523" mass="55851">MSGCTPLSQSLACAAKSSDIFCDGFPTHGNATVIVDALVNQTGIAENQARIFAELACRQPIDEPTTADLSAGLNSTYLLFSAYLVFFMQAGFAMLCAGAVRTKNTMNILMKNVMDACVGSLCFYLFGYAFAYGSSPGNPFIGDFGFALHDFVPGEAPWDSFLSQWAFVAATASIVSGSVAERTNFYAYLGYCTFLCSFVYPVVAHWAWSETGWLSPFSENKLFQTGLFDFAGSGVVHMTGGFAGLMGAYFVGPRIGRFDADGKVNDMPGHSATLFVLGTFCLWFGWYGFNPGSLLEIDNAMKAEVVGRVAVTTTLSAGAGGVCALIFRFVRTKTWNLLDVCNGLLCGLVSITSGCAVLEPWAAIIAGAVGALIFFLASATILKLRIDDPLDAAPMHGACGMWGVFITGLLATKPYTAQVYTEDVASAGFGLFYGGGGRLLACQVIAIITIAAWTVLTMGPFYYLFKRLDILRVSAAEEAIGLDESKHGGRAYNGERAVDVSIKNLPKDDFDATDDLKKDNTVI</sequence>
<evidence type="ECO:0000256" key="8">
    <source>
        <dbReference type="RuleBase" id="RU362002"/>
    </source>
</evidence>
<dbReference type="InterPro" id="IPR018047">
    <property type="entry name" value="Ammonium_transpt_CS"/>
</dbReference>
<evidence type="ECO:0000256" key="2">
    <source>
        <dbReference type="ARBA" id="ARBA00005887"/>
    </source>
</evidence>
<feature type="transmembrane region" description="Helical" evidence="8">
    <location>
        <begin position="77"/>
        <end position="100"/>
    </location>
</feature>
<organism evidence="10">
    <name type="scientific">Tetraselmis sp. GSL018</name>
    <dbReference type="NCBI Taxonomy" id="582737"/>
    <lineage>
        <taxon>Eukaryota</taxon>
        <taxon>Viridiplantae</taxon>
        <taxon>Chlorophyta</taxon>
        <taxon>core chlorophytes</taxon>
        <taxon>Chlorodendrophyceae</taxon>
        <taxon>Chlorodendrales</taxon>
        <taxon>Chlorodendraceae</taxon>
        <taxon>Tetraselmis</taxon>
    </lineage>
</organism>
<dbReference type="InterPro" id="IPR001905">
    <property type="entry name" value="Ammonium_transpt"/>
</dbReference>
<feature type="transmembrane region" description="Helical" evidence="8">
    <location>
        <begin position="186"/>
        <end position="208"/>
    </location>
</feature>
<dbReference type="InterPro" id="IPR029020">
    <property type="entry name" value="Ammonium/urea_transptr"/>
</dbReference>
<feature type="transmembrane region" description="Helical" evidence="8">
    <location>
        <begin position="309"/>
        <end position="330"/>
    </location>
</feature>
<dbReference type="InterPro" id="IPR024041">
    <property type="entry name" value="NH4_transpt_AmtB-like_dom"/>
</dbReference>
<dbReference type="PROSITE" id="PS01219">
    <property type="entry name" value="AMMONIUM_TRANSP"/>
    <property type="match status" value="1"/>
</dbReference>
<dbReference type="EMBL" id="GBEZ01007610">
    <property type="protein sequence ID" value="JAC77865.1"/>
    <property type="molecule type" value="Transcribed_RNA"/>
</dbReference>
<evidence type="ECO:0000313" key="10">
    <source>
        <dbReference type="EMBL" id="JAC77865.1"/>
    </source>
</evidence>
<feature type="transmembrane region" description="Helical" evidence="8">
    <location>
        <begin position="337"/>
        <end position="354"/>
    </location>
</feature>
<dbReference type="SUPFAM" id="SSF111352">
    <property type="entry name" value="Ammonium transporter"/>
    <property type="match status" value="1"/>
</dbReference>
<keyword evidence="4 8" id="KW-0812">Transmembrane</keyword>
<gene>
    <name evidence="10" type="primary">AMT</name>
    <name evidence="10" type="ORF">TSPGSL018_16612</name>
</gene>
<dbReference type="NCBIfam" id="TIGR00836">
    <property type="entry name" value="amt"/>
    <property type="match status" value="1"/>
</dbReference>
<feature type="transmembrane region" description="Helical" evidence="8">
    <location>
        <begin position="360"/>
        <end position="382"/>
    </location>
</feature>
<comment type="subcellular location">
    <subcellularLocation>
        <location evidence="8">Cell membrane</location>
        <topology evidence="8">Multi-pass membrane protein</topology>
    </subcellularLocation>
    <subcellularLocation>
        <location evidence="1">Membrane</location>
        <topology evidence="1">Multi-pass membrane protein</topology>
    </subcellularLocation>
</comment>
<proteinExistence type="inferred from homology"/>
<evidence type="ECO:0000256" key="3">
    <source>
        <dbReference type="ARBA" id="ARBA00022448"/>
    </source>
</evidence>
<protein>
    <recommendedName>
        <fullName evidence="8">Ammonium transporter</fullName>
    </recommendedName>
</protein>
<keyword evidence="7 8" id="KW-0924">Ammonia transport</keyword>
<evidence type="ECO:0000259" key="9">
    <source>
        <dbReference type="Pfam" id="PF00909"/>
    </source>
</evidence>
<dbReference type="GO" id="GO:0005886">
    <property type="term" value="C:plasma membrane"/>
    <property type="evidence" value="ECO:0007669"/>
    <property type="project" value="UniProtKB-SubCell"/>
</dbReference>
<keyword evidence="3 8" id="KW-0813">Transport</keyword>
<evidence type="ECO:0000256" key="5">
    <source>
        <dbReference type="ARBA" id="ARBA00022989"/>
    </source>
</evidence>
<dbReference type="PANTHER" id="PTHR11730">
    <property type="entry name" value="AMMONIUM TRANSPORTER"/>
    <property type="match status" value="1"/>
</dbReference>
<feature type="domain" description="Ammonium transporter AmtB-like" evidence="9">
    <location>
        <begin position="78"/>
        <end position="492"/>
    </location>
</feature>
<dbReference type="GO" id="GO:0097272">
    <property type="term" value="P:ammonium homeostasis"/>
    <property type="evidence" value="ECO:0007669"/>
    <property type="project" value="TreeGrafter"/>
</dbReference>
<keyword evidence="6 8" id="KW-0472">Membrane</keyword>
<evidence type="ECO:0000256" key="7">
    <source>
        <dbReference type="ARBA" id="ARBA00023177"/>
    </source>
</evidence>
<feature type="transmembrane region" description="Helical" evidence="8">
    <location>
        <begin position="394"/>
        <end position="412"/>
    </location>
</feature>
<feature type="transmembrane region" description="Helical" evidence="8">
    <location>
        <begin position="161"/>
        <end position="179"/>
    </location>
</feature>
<evidence type="ECO:0000256" key="4">
    <source>
        <dbReference type="ARBA" id="ARBA00022692"/>
    </source>
</evidence>
<feature type="transmembrane region" description="Helical" evidence="8">
    <location>
        <begin position="112"/>
        <end position="131"/>
    </location>
</feature>
<dbReference type="PANTHER" id="PTHR11730:SF6">
    <property type="entry name" value="AMMONIUM TRANSPORTER"/>
    <property type="match status" value="1"/>
</dbReference>
<dbReference type="Gene3D" id="1.10.3430.10">
    <property type="entry name" value="Ammonium transporter AmtB like domains"/>
    <property type="match status" value="1"/>
</dbReference>
<keyword evidence="5 8" id="KW-1133">Transmembrane helix</keyword>
<dbReference type="GO" id="GO:0008519">
    <property type="term" value="F:ammonium channel activity"/>
    <property type="evidence" value="ECO:0007669"/>
    <property type="project" value="InterPro"/>
</dbReference>
<evidence type="ECO:0000256" key="6">
    <source>
        <dbReference type="ARBA" id="ARBA00023136"/>
    </source>
</evidence>
<comment type="similarity">
    <text evidence="2 8">Belongs to the ammonia transporter channel (TC 1.A.11.2) family.</text>
</comment>
<evidence type="ECO:0000256" key="1">
    <source>
        <dbReference type="ARBA" id="ARBA00004141"/>
    </source>
</evidence>
<feature type="transmembrane region" description="Helical" evidence="8">
    <location>
        <begin position="228"/>
        <end position="251"/>
    </location>
</feature>